<feature type="region of interest" description="Disordered" evidence="4">
    <location>
        <begin position="291"/>
        <end position="316"/>
    </location>
</feature>
<reference evidence="6 7" key="1">
    <citation type="submission" date="2018-10" db="EMBL/GenBank/DDBJ databases">
        <title>Sequencing the genomes of 1000 actinobacteria strains.</title>
        <authorList>
            <person name="Klenk H.-P."/>
        </authorList>
    </citation>
    <scope>NUCLEOTIDE SEQUENCE [LARGE SCALE GENOMIC DNA]</scope>
    <source>
        <strain evidence="6 7">DSM 44343</strain>
    </source>
</reference>
<dbReference type="GO" id="GO:0003677">
    <property type="term" value="F:DNA binding"/>
    <property type="evidence" value="ECO:0007669"/>
    <property type="project" value="UniProtKB-KW"/>
</dbReference>
<comment type="caution">
    <text evidence="6">The sequence shown here is derived from an EMBL/GenBank/DDBJ whole genome shotgun (WGS) entry which is preliminary data.</text>
</comment>
<dbReference type="InterPro" id="IPR010998">
    <property type="entry name" value="Integrase_recombinase_N"/>
</dbReference>
<dbReference type="InterPro" id="IPR013762">
    <property type="entry name" value="Integrase-like_cat_sf"/>
</dbReference>
<evidence type="ECO:0000259" key="5">
    <source>
        <dbReference type="PROSITE" id="PS51898"/>
    </source>
</evidence>
<sequence>MAYIRAYDTTQRRKGKAVKRYEVVWTEPVRDAMGLPVPVDPSNASGKKRQRSRQESYSTREAAEERRDQLNAARRTSTGTATLADQRKAGDLPVGHYAREFIESIRGTVKPRTVRETESVYLRYIAEPFGGRAVASLTAADVRHFRADLLSPRPRRSYDTRSVNRAEVDPSKATELVTLSRSTAKHAYDVLRRILDVAVVDGALHANPVHSVPLPRQAATVRTTDPTTGEPRVFKASPLTGAQVAAVAGHMAEKMGRPIDALAVTFSAYTGVRAGELRGLELGDLDLPERSGAPGSVSVTRTKTRRRGGWEVGTPKSARSTRVVPIDGWLADDLRAYRASHPRRLDPAAPLFPGRMSRAEAKAAGVNANDPTATVKWSEPINTDNVSDHYYTPALAAVGVPQARWHDLRHTFAVLSLSAGEHYMQVSKWLGHASFVTTLNVYADYISEVEGGKKAPLTRPELALPAQRDQSAPSNVVSLFGR</sequence>
<dbReference type="GO" id="GO:0015074">
    <property type="term" value="P:DNA integration"/>
    <property type="evidence" value="ECO:0007669"/>
    <property type="project" value="InterPro"/>
</dbReference>
<dbReference type="SUPFAM" id="SSF56349">
    <property type="entry name" value="DNA breaking-rejoining enzymes"/>
    <property type="match status" value="1"/>
</dbReference>
<dbReference type="Gene3D" id="1.10.150.130">
    <property type="match status" value="1"/>
</dbReference>
<keyword evidence="2" id="KW-0238">DNA-binding</keyword>
<evidence type="ECO:0000256" key="2">
    <source>
        <dbReference type="ARBA" id="ARBA00023125"/>
    </source>
</evidence>
<feature type="compositionally biased region" description="Polar residues" evidence="4">
    <location>
        <begin position="74"/>
        <end position="83"/>
    </location>
</feature>
<dbReference type="Pfam" id="PF00589">
    <property type="entry name" value="Phage_integrase"/>
    <property type="match status" value="1"/>
</dbReference>
<feature type="region of interest" description="Disordered" evidence="4">
    <location>
        <begin position="34"/>
        <end position="88"/>
    </location>
</feature>
<feature type="domain" description="Tyr recombinase" evidence="5">
    <location>
        <begin position="234"/>
        <end position="456"/>
    </location>
</feature>
<evidence type="ECO:0000256" key="3">
    <source>
        <dbReference type="ARBA" id="ARBA00023172"/>
    </source>
</evidence>
<comment type="similarity">
    <text evidence="1">Belongs to the 'phage' integrase family.</text>
</comment>
<dbReference type="InterPro" id="IPR011010">
    <property type="entry name" value="DNA_brk_join_enz"/>
</dbReference>
<dbReference type="AlphaFoldDB" id="A0A495K693"/>
<gene>
    <name evidence="6" type="ORF">DFJ75_3686</name>
</gene>
<organism evidence="6 7">
    <name type="scientific">Williamsia marianensis</name>
    <dbReference type="NCBI Taxonomy" id="85044"/>
    <lineage>
        <taxon>Bacteria</taxon>
        <taxon>Bacillati</taxon>
        <taxon>Actinomycetota</taxon>
        <taxon>Actinomycetes</taxon>
        <taxon>Mycobacteriales</taxon>
        <taxon>Nocardiaceae</taxon>
        <taxon>Williamsia</taxon>
    </lineage>
</organism>
<dbReference type="PANTHER" id="PTHR30349:SF64">
    <property type="entry name" value="PROPHAGE INTEGRASE INTD-RELATED"/>
    <property type="match status" value="1"/>
</dbReference>
<dbReference type="InterPro" id="IPR050090">
    <property type="entry name" value="Tyrosine_recombinase_XerCD"/>
</dbReference>
<evidence type="ECO:0000256" key="4">
    <source>
        <dbReference type="SAM" id="MobiDB-lite"/>
    </source>
</evidence>
<protein>
    <submittedName>
        <fullName evidence="6">Integrase</fullName>
    </submittedName>
</protein>
<dbReference type="EMBL" id="RBKV01000001">
    <property type="protein sequence ID" value="RKR96826.1"/>
    <property type="molecule type" value="Genomic_DNA"/>
</dbReference>
<dbReference type="Gene3D" id="1.10.443.10">
    <property type="entry name" value="Intergrase catalytic core"/>
    <property type="match status" value="1"/>
</dbReference>
<dbReference type="GO" id="GO:0006310">
    <property type="term" value="P:DNA recombination"/>
    <property type="evidence" value="ECO:0007669"/>
    <property type="project" value="UniProtKB-KW"/>
</dbReference>
<proteinExistence type="inferred from homology"/>
<keyword evidence="3" id="KW-0233">DNA recombination</keyword>
<name>A0A495K693_WILMA</name>
<dbReference type="CDD" id="cd01189">
    <property type="entry name" value="INT_ICEBs1_C_like"/>
    <property type="match status" value="1"/>
</dbReference>
<evidence type="ECO:0000313" key="7">
    <source>
        <dbReference type="Proteomes" id="UP000274762"/>
    </source>
</evidence>
<evidence type="ECO:0000313" key="6">
    <source>
        <dbReference type="EMBL" id="RKR96826.1"/>
    </source>
</evidence>
<accession>A0A495K693</accession>
<evidence type="ECO:0000256" key="1">
    <source>
        <dbReference type="ARBA" id="ARBA00008857"/>
    </source>
</evidence>
<dbReference type="Proteomes" id="UP000274762">
    <property type="component" value="Unassembled WGS sequence"/>
</dbReference>
<dbReference type="PANTHER" id="PTHR30349">
    <property type="entry name" value="PHAGE INTEGRASE-RELATED"/>
    <property type="match status" value="1"/>
</dbReference>
<dbReference type="InterPro" id="IPR002104">
    <property type="entry name" value="Integrase_catalytic"/>
</dbReference>
<dbReference type="PROSITE" id="PS51898">
    <property type="entry name" value="TYR_RECOMBINASE"/>
    <property type="match status" value="1"/>
</dbReference>